<feature type="transmembrane region" description="Helical" evidence="7">
    <location>
        <begin position="208"/>
        <end position="228"/>
    </location>
</feature>
<comment type="caution">
    <text evidence="9">The sequence shown here is derived from an EMBL/GenBank/DDBJ whole genome shotgun (WGS) entry which is preliminary data.</text>
</comment>
<feature type="transmembrane region" description="Helical" evidence="7">
    <location>
        <begin position="659"/>
        <end position="681"/>
    </location>
</feature>
<dbReference type="InterPro" id="IPR050545">
    <property type="entry name" value="Mycobact_MmpL"/>
</dbReference>
<keyword evidence="2" id="KW-1003">Cell membrane</keyword>
<feature type="domain" description="SSD" evidence="8">
    <location>
        <begin position="183"/>
        <end position="330"/>
    </location>
</feature>
<keyword evidence="4 7" id="KW-1133">Transmembrane helix</keyword>
<feature type="transmembrane region" description="Helical" evidence="7">
    <location>
        <begin position="576"/>
        <end position="597"/>
    </location>
</feature>
<keyword evidence="5 7" id="KW-0472">Membrane</keyword>
<evidence type="ECO:0000259" key="8">
    <source>
        <dbReference type="PROSITE" id="PS50156"/>
    </source>
</evidence>
<feature type="transmembrane region" description="Helical" evidence="7">
    <location>
        <begin position="549"/>
        <end position="569"/>
    </location>
</feature>
<feature type="transmembrane region" description="Helical" evidence="7">
    <location>
        <begin position="687"/>
        <end position="706"/>
    </location>
</feature>
<evidence type="ECO:0000256" key="2">
    <source>
        <dbReference type="ARBA" id="ARBA00022475"/>
    </source>
</evidence>
<sequence length="1012" mass="104961">MATLLYRIGRFSYRHSWQILVAWLLILVGILGGGVALGGSTTNTFSIPGTESQQTLDKLAAVFPAVAGSSAQVVFEVPDGQSVNDPANQAAITATTDAIAKVDHVSSVVTPYSQYAANAISKDGTIAYASVQFDGPTTSIPQSTITAIEAAKTPATDAGIRVEFGGDVFQATGVAVSPSEGLGVLFAAIVLFFTFGSILAAGLPLLSAILGVGISLGAVIFVSAFASVSSTAPTLAAMIGLAVGIDYALFILSRHRTQLAQGVPPEESAAQAVATAGSAVVFAGTTVIIALLGLLVVGIPFLSVMGVAAAFSVFVAVLLAMTLLPAIMGLFKHRLEPKKGGRIARRALADLAGHGQDSAVPAPTETTTKTGKVQKPVGKSMGARWVGFVMKAPIVFVIVVLGIVGVASIPALSLDLNLPTSGQQPLNTTNRQAYDLLAKGFGPGYNGPLIVAADITQSTDIQGVLTKIQDELGTVKGVTYVSQGVPDATLDTAIFRVIPDAAPDSPETKVVVQAVRDLNPKITADLGTPIAVTGQTAVAVDISNLLTAALLPFGILVVGLSIVLLAMVFRSIAVPVTAALGFLLSVGASFGVSVAVFQWGWGSSLLNMDSTGPLLSFLPILLMAILFGLAMDYQVFLVSGMREEYVKSRDARRSVRVGFVHGARVVTAAALIMFFVFFAFVPEGTGAIKQIALALAVGVFVDAFLVRMTLIPAIMTMLGDTAWKLPRAIRRILPNVDVEGEGLREHITNSAWAAKHTGDAVTAENLAIAGVEGRVDVSVPSGGLLVVAGDTSSRRLFGATLAGRLLPEHGELQILSRCLPSEAGAISRLVSLVDLSSPRPDIDTTVDQALRERISLAKPWFRPWVSRAEVNDRIAAVNRSLRVVEGEAEITDTTTLGALSPLASAILLTALGLADRSELVVVDTGDKGSPTADETVFLDALVSLVDAATTLVVGMPAVPFGLEQTTSVQAPSAESGEHVAARASTPAPRAVSILELSHPALQNPARQEGSLR</sequence>
<feature type="transmembrane region" description="Helical" evidence="7">
    <location>
        <begin position="182"/>
        <end position="201"/>
    </location>
</feature>
<reference evidence="9 10" key="1">
    <citation type="journal article" date="2014" name="Int. J. Syst. Evol. Microbiol.">
        <title>Complete genome sequence of Corynebacterium casei LMG S-19264T (=DSM 44701T), isolated from a smear-ripened cheese.</title>
        <authorList>
            <consortium name="US DOE Joint Genome Institute (JGI-PGF)"/>
            <person name="Walter F."/>
            <person name="Albersmeier A."/>
            <person name="Kalinowski J."/>
            <person name="Ruckert C."/>
        </authorList>
    </citation>
    <scope>NUCLEOTIDE SEQUENCE [LARGE SCALE GENOMIC DNA]</scope>
    <source>
        <strain evidence="9 10">CGMCC 1.12976</strain>
    </source>
</reference>
<comment type="subcellular location">
    <subcellularLocation>
        <location evidence="1">Cell membrane</location>
        <topology evidence="1">Multi-pass membrane protein</topology>
    </subcellularLocation>
</comment>
<dbReference type="SUPFAM" id="SSF82866">
    <property type="entry name" value="Multidrug efflux transporter AcrB transmembrane domain"/>
    <property type="match status" value="2"/>
</dbReference>
<dbReference type="EMBL" id="BMGP01000004">
    <property type="protein sequence ID" value="GGF29680.1"/>
    <property type="molecule type" value="Genomic_DNA"/>
</dbReference>
<dbReference type="InterPro" id="IPR004869">
    <property type="entry name" value="MMPL_dom"/>
</dbReference>
<dbReference type="PANTHER" id="PTHR33406:SF13">
    <property type="entry name" value="MEMBRANE PROTEIN YDFJ"/>
    <property type="match status" value="1"/>
</dbReference>
<dbReference type="Proteomes" id="UP000598775">
    <property type="component" value="Unassembled WGS sequence"/>
</dbReference>
<accession>A0A917B8D8</accession>
<keyword evidence="10" id="KW-1185">Reference proteome</keyword>
<proteinExistence type="predicted"/>
<dbReference type="Gene3D" id="1.20.1640.10">
    <property type="entry name" value="Multidrug efflux transporter AcrB transmembrane domain"/>
    <property type="match status" value="2"/>
</dbReference>
<feature type="transmembrane region" description="Helical" evidence="7">
    <location>
        <begin position="273"/>
        <end position="302"/>
    </location>
</feature>
<organism evidence="9 10">
    <name type="scientific">Subtercola lobariae</name>
    <dbReference type="NCBI Taxonomy" id="1588641"/>
    <lineage>
        <taxon>Bacteria</taxon>
        <taxon>Bacillati</taxon>
        <taxon>Actinomycetota</taxon>
        <taxon>Actinomycetes</taxon>
        <taxon>Micrococcales</taxon>
        <taxon>Microbacteriaceae</taxon>
        <taxon>Subtercola</taxon>
    </lineage>
</organism>
<feature type="transmembrane region" description="Helical" evidence="7">
    <location>
        <begin position="308"/>
        <end position="331"/>
    </location>
</feature>
<evidence type="ECO:0000256" key="3">
    <source>
        <dbReference type="ARBA" id="ARBA00022692"/>
    </source>
</evidence>
<dbReference type="AlphaFoldDB" id="A0A917B8D8"/>
<feature type="transmembrane region" description="Helical" evidence="7">
    <location>
        <begin position="234"/>
        <end position="252"/>
    </location>
</feature>
<evidence type="ECO:0000256" key="7">
    <source>
        <dbReference type="SAM" id="Phobius"/>
    </source>
</evidence>
<name>A0A917B8D8_9MICO</name>
<evidence type="ECO:0000256" key="6">
    <source>
        <dbReference type="SAM" id="MobiDB-lite"/>
    </source>
</evidence>
<feature type="transmembrane region" description="Helical" evidence="7">
    <location>
        <begin position="20"/>
        <end position="39"/>
    </location>
</feature>
<dbReference type="RefSeq" id="WP_188678505.1">
    <property type="nucleotide sequence ID" value="NZ_BMGP01000004.1"/>
</dbReference>
<evidence type="ECO:0000256" key="5">
    <source>
        <dbReference type="ARBA" id="ARBA00023136"/>
    </source>
</evidence>
<protein>
    <recommendedName>
        <fullName evidence="8">SSD domain-containing protein</fullName>
    </recommendedName>
</protein>
<dbReference type="PROSITE" id="PS50156">
    <property type="entry name" value="SSD"/>
    <property type="match status" value="1"/>
</dbReference>
<feature type="transmembrane region" description="Helical" evidence="7">
    <location>
        <begin position="617"/>
        <end position="638"/>
    </location>
</feature>
<dbReference type="GO" id="GO:0005886">
    <property type="term" value="C:plasma membrane"/>
    <property type="evidence" value="ECO:0007669"/>
    <property type="project" value="UniProtKB-SubCell"/>
</dbReference>
<evidence type="ECO:0000313" key="9">
    <source>
        <dbReference type="EMBL" id="GGF29680.1"/>
    </source>
</evidence>
<dbReference type="PANTHER" id="PTHR33406">
    <property type="entry name" value="MEMBRANE PROTEIN MJ1562-RELATED"/>
    <property type="match status" value="1"/>
</dbReference>
<evidence type="ECO:0000256" key="1">
    <source>
        <dbReference type="ARBA" id="ARBA00004651"/>
    </source>
</evidence>
<feature type="region of interest" description="Disordered" evidence="6">
    <location>
        <begin position="355"/>
        <end position="375"/>
    </location>
</feature>
<evidence type="ECO:0000313" key="10">
    <source>
        <dbReference type="Proteomes" id="UP000598775"/>
    </source>
</evidence>
<evidence type="ECO:0000256" key="4">
    <source>
        <dbReference type="ARBA" id="ARBA00022989"/>
    </source>
</evidence>
<dbReference type="InterPro" id="IPR000731">
    <property type="entry name" value="SSD"/>
</dbReference>
<gene>
    <name evidence="9" type="ORF">GCM10011399_23530</name>
</gene>
<feature type="transmembrane region" description="Helical" evidence="7">
    <location>
        <begin position="385"/>
        <end position="409"/>
    </location>
</feature>
<dbReference type="Pfam" id="PF03176">
    <property type="entry name" value="MMPL"/>
    <property type="match status" value="2"/>
</dbReference>
<keyword evidence="3 7" id="KW-0812">Transmembrane</keyword>